<feature type="compositionally biased region" description="Polar residues" evidence="1">
    <location>
        <begin position="300"/>
        <end position="333"/>
    </location>
</feature>
<protein>
    <submittedName>
        <fullName evidence="3">Mucin-like glycoprotein</fullName>
    </submittedName>
</protein>
<feature type="non-terminal residue" evidence="3">
    <location>
        <position position="378"/>
    </location>
</feature>
<dbReference type="EMBL" id="MKKU01001081">
    <property type="protein sequence ID" value="RNE97940.1"/>
    <property type="molecule type" value="Genomic_DNA"/>
</dbReference>
<feature type="compositionally biased region" description="Low complexity" evidence="1">
    <location>
        <begin position="366"/>
        <end position="378"/>
    </location>
</feature>
<feature type="compositionally biased region" description="Polar residues" evidence="1">
    <location>
        <begin position="340"/>
        <end position="361"/>
    </location>
</feature>
<comment type="caution">
    <text evidence="3">The sequence shown here is derived from an EMBL/GenBank/DDBJ whole genome shotgun (WGS) entry which is preliminary data.</text>
</comment>
<dbReference type="GeneID" id="40322984"/>
<proteinExistence type="predicted"/>
<accession>A0A3R7M867</accession>
<keyword evidence="2" id="KW-1133">Transmembrane helix</keyword>
<feature type="transmembrane region" description="Helical" evidence="2">
    <location>
        <begin position="82"/>
        <end position="101"/>
    </location>
</feature>
<keyword evidence="2" id="KW-0812">Transmembrane</keyword>
<reference evidence="3 4" key="1">
    <citation type="journal article" date="2018" name="BMC Genomics">
        <title>Genomic comparison of Trypanosoma conorhini and Trypanosoma rangeli to Trypanosoma cruzi strains of high and low virulence.</title>
        <authorList>
            <person name="Bradwell K.R."/>
            <person name="Koparde V.N."/>
            <person name="Matveyev A.V."/>
            <person name="Serrano M.G."/>
            <person name="Alves J.M."/>
            <person name="Parikh H."/>
            <person name="Huang B."/>
            <person name="Lee V."/>
            <person name="Espinosa-Alvarez O."/>
            <person name="Ortiz P.A."/>
            <person name="Costa-Martins A.G."/>
            <person name="Teixeira M.M."/>
            <person name="Buck G.A."/>
        </authorList>
    </citation>
    <scope>NUCLEOTIDE SEQUENCE [LARGE SCALE GENOMIC DNA]</scope>
    <source>
        <strain evidence="3 4">025E</strain>
    </source>
</reference>
<organism evidence="3 4">
    <name type="scientific">Trypanosoma conorhini</name>
    <dbReference type="NCBI Taxonomy" id="83891"/>
    <lineage>
        <taxon>Eukaryota</taxon>
        <taxon>Discoba</taxon>
        <taxon>Euglenozoa</taxon>
        <taxon>Kinetoplastea</taxon>
        <taxon>Metakinetoplastina</taxon>
        <taxon>Trypanosomatida</taxon>
        <taxon>Trypanosomatidae</taxon>
        <taxon>Trypanosoma</taxon>
    </lineage>
</organism>
<evidence type="ECO:0000313" key="3">
    <source>
        <dbReference type="EMBL" id="RNE97940.1"/>
    </source>
</evidence>
<name>A0A3R7M867_9TRYP</name>
<keyword evidence="4" id="KW-1185">Reference proteome</keyword>
<feature type="region of interest" description="Disordered" evidence="1">
    <location>
        <begin position="222"/>
        <end position="378"/>
    </location>
</feature>
<dbReference type="AlphaFoldDB" id="A0A3R7M867"/>
<evidence type="ECO:0000313" key="4">
    <source>
        <dbReference type="Proteomes" id="UP000284403"/>
    </source>
</evidence>
<keyword evidence="2" id="KW-0472">Membrane</keyword>
<evidence type="ECO:0000256" key="2">
    <source>
        <dbReference type="SAM" id="Phobius"/>
    </source>
</evidence>
<gene>
    <name evidence="3" type="ORF">Tco025E_09373</name>
</gene>
<sequence>MNFFSCGRGALLREPRGLPPFSSFPLPALTLCAEPHRAPHFSLCFFFPAAPQPTGSAATLLPPPPPPLLLRMATTLTVRRRAVCALALLALLCGCCCASFACGASAEGPAANVKVSVDVSCPNTNDNKLRWRIAGKGDSAWRTCPTTPEGFGGSETAAAGSNSLCIFAGSAYLEKFPAGNCPAPQAAGDTDAALFTMNCTAAANSALYNLTKGVSDTLTISETEDPLGASGDCEFLTSSQPTTQAQSEPQPTEQQQPAGPPQQKPANAATASPSAQMHEGDRTKSGGSTATVGGQPGSAVGSTGSQEQSAEAPQKTPTPSVGTAVSSAQTTNGAADAPEGTQTPSNPQGRSATPNATTPASDNDGAATTTATTRSSSD</sequence>
<feature type="compositionally biased region" description="Low complexity" evidence="1">
    <location>
        <begin position="238"/>
        <end position="257"/>
    </location>
</feature>
<dbReference type="RefSeq" id="XP_029223728.1">
    <property type="nucleotide sequence ID" value="XM_029376192.1"/>
</dbReference>
<dbReference type="Proteomes" id="UP000284403">
    <property type="component" value="Unassembled WGS sequence"/>
</dbReference>
<evidence type="ECO:0000256" key="1">
    <source>
        <dbReference type="SAM" id="MobiDB-lite"/>
    </source>
</evidence>